<feature type="transmembrane region" description="Helical" evidence="6">
    <location>
        <begin position="85"/>
        <end position="104"/>
    </location>
</feature>
<keyword evidence="5 6" id="KW-0472">Membrane</keyword>
<keyword evidence="3 6" id="KW-0812">Transmembrane</keyword>
<evidence type="ECO:0000256" key="6">
    <source>
        <dbReference type="SAM" id="Phobius"/>
    </source>
</evidence>
<evidence type="ECO:0000256" key="2">
    <source>
        <dbReference type="ARBA" id="ARBA00022475"/>
    </source>
</evidence>
<dbReference type="PANTHER" id="PTHR30250">
    <property type="entry name" value="PST FAMILY PREDICTED COLANIC ACID TRANSPORTER"/>
    <property type="match status" value="1"/>
</dbReference>
<comment type="subcellular location">
    <subcellularLocation>
        <location evidence="1">Cell membrane</location>
        <topology evidence="1">Multi-pass membrane protein</topology>
    </subcellularLocation>
</comment>
<dbReference type="AlphaFoldDB" id="A0AAF0BIL0"/>
<dbReference type="RefSeq" id="WP_271735517.1">
    <property type="nucleotide sequence ID" value="NZ_CP116590.1"/>
</dbReference>
<sequence>MSSSNKKALTAGTWYVISNFMIKAIALLTTPIITRLLTPEDYGLSTTYLSVFNIITIIGTLDLYSSVQIANFDFEDNELDSFMSSILGLSSLSVFLLYIVVRIFPEFSLQMMGLDLNLIGFLFLNVLLTNAYTLLQTKHRSQLKYKEFVLMSVFVSILSPIISIILINRMEENLYLGRIVGNALPQMILSIFIFGYIIFKGKTLFNKVYWNYALKISIPLIPHHLSGSILSQSDRIMINNLVGATQVGLYSLAYSYSTILQVLWTSFNQAWVPWFYGKMKEQKYEEIKYFVKPYSILFSLFYMGMVGLGPEAIQVFGPSQYQSGMWIVPPVLLGIFFQFLYSLYVNIEFYLKKTQYIAIGTFIAAGVNLILNFIFIPKYGYIAAAYTTLIGYIILFILHYYIVKNWINTDIIGIKFLLTWLLVIISFTIIMMFLYQYQFYRYVFLGVSYLAIIVPNLRKFKSILSTLKNNK</sequence>
<feature type="transmembrane region" description="Helical" evidence="6">
    <location>
        <begin position="45"/>
        <end position="64"/>
    </location>
</feature>
<evidence type="ECO:0000313" key="7">
    <source>
        <dbReference type="EMBL" id="WCG37232.1"/>
    </source>
</evidence>
<feature type="transmembrane region" description="Helical" evidence="6">
    <location>
        <begin position="289"/>
        <end position="306"/>
    </location>
</feature>
<feature type="transmembrane region" description="Helical" evidence="6">
    <location>
        <begin position="439"/>
        <end position="457"/>
    </location>
</feature>
<feature type="transmembrane region" description="Helical" evidence="6">
    <location>
        <begin position="116"/>
        <end position="135"/>
    </location>
</feature>
<gene>
    <name evidence="7" type="ORF">PML80_06800</name>
</gene>
<dbReference type="Pfam" id="PF01943">
    <property type="entry name" value="Polysacc_synt"/>
    <property type="match status" value="1"/>
</dbReference>
<feature type="transmembrane region" description="Helical" evidence="6">
    <location>
        <begin position="326"/>
        <end position="344"/>
    </location>
</feature>
<protein>
    <submittedName>
        <fullName evidence="7">Oligosaccharide flippase family protein</fullName>
    </submittedName>
</protein>
<keyword evidence="2" id="KW-1003">Cell membrane</keyword>
<accession>A0AAF0BIL0</accession>
<feature type="transmembrane region" description="Helical" evidence="6">
    <location>
        <begin position="12"/>
        <end position="33"/>
    </location>
</feature>
<organism evidence="7 8">
    <name type="scientific">Aerococcus urinaeequi</name>
    <dbReference type="NCBI Taxonomy" id="51665"/>
    <lineage>
        <taxon>Bacteria</taxon>
        <taxon>Bacillati</taxon>
        <taxon>Bacillota</taxon>
        <taxon>Bacilli</taxon>
        <taxon>Lactobacillales</taxon>
        <taxon>Aerococcaceae</taxon>
        <taxon>Aerococcus</taxon>
    </lineage>
</organism>
<keyword evidence="4 6" id="KW-1133">Transmembrane helix</keyword>
<feature type="transmembrane region" description="Helical" evidence="6">
    <location>
        <begin position="414"/>
        <end position="433"/>
    </location>
</feature>
<feature type="transmembrane region" description="Helical" evidence="6">
    <location>
        <begin position="179"/>
        <end position="199"/>
    </location>
</feature>
<evidence type="ECO:0000256" key="5">
    <source>
        <dbReference type="ARBA" id="ARBA00023136"/>
    </source>
</evidence>
<name>A0AAF0BIL0_9LACT</name>
<proteinExistence type="predicted"/>
<feature type="transmembrane region" description="Helical" evidence="6">
    <location>
        <begin position="356"/>
        <end position="375"/>
    </location>
</feature>
<dbReference type="Proteomes" id="UP001179483">
    <property type="component" value="Chromosome"/>
</dbReference>
<feature type="transmembrane region" description="Helical" evidence="6">
    <location>
        <begin position="147"/>
        <end position="167"/>
    </location>
</feature>
<dbReference type="EMBL" id="CP116590">
    <property type="protein sequence ID" value="WCG37232.1"/>
    <property type="molecule type" value="Genomic_DNA"/>
</dbReference>
<dbReference type="PANTHER" id="PTHR30250:SF11">
    <property type="entry name" value="O-ANTIGEN TRANSPORTER-RELATED"/>
    <property type="match status" value="1"/>
</dbReference>
<dbReference type="InterPro" id="IPR002797">
    <property type="entry name" value="Polysacc_synth"/>
</dbReference>
<reference evidence="7" key="1">
    <citation type="submission" date="2023-01" db="EMBL/GenBank/DDBJ databases">
        <title>Oxazolidinone resistance genes in florfenicol resistant enterococci from beef cattle and veal calves at slaughter.</title>
        <authorList>
            <person name="Biggel M."/>
        </authorList>
    </citation>
    <scope>NUCLEOTIDE SEQUENCE</scope>
    <source>
        <strain evidence="7">K79-1</strain>
    </source>
</reference>
<evidence type="ECO:0000256" key="1">
    <source>
        <dbReference type="ARBA" id="ARBA00004651"/>
    </source>
</evidence>
<dbReference type="GO" id="GO:0005886">
    <property type="term" value="C:plasma membrane"/>
    <property type="evidence" value="ECO:0007669"/>
    <property type="project" value="UniProtKB-SubCell"/>
</dbReference>
<dbReference type="InterPro" id="IPR050833">
    <property type="entry name" value="Poly_Biosynth_Transport"/>
</dbReference>
<evidence type="ECO:0000313" key="8">
    <source>
        <dbReference type="Proteomes" id="UP001179483"/>
    </source>
</evidence>
<evidence type="ECO:0000256" key="4">
    <source>
        <dbReference type="ARBA" id="ARBA00022989"/>
    </source>
</evidence>
<feature type="transmembrane region" description="Helical" evidence="6">
    <location>
        <begin position="381"/>
        <end position="402"/>
    </location>
</feature>
<evidence type="ECO:0000256" key="3">
    <source>
        <dbReference type="ARBA" id="ARBA00022692"/>
    </source>
</evidence>